<keyword evidence="3" id="KW-0560">Oxidoreductase</keyword>
<dbReference type="InterPro" id="IPR016169">
    <property type="entry name" value="FAD-bd_PCMH_sub2"/>
</dbReference>
<dbReference type="InterPro" id="IPR006094">
    <property type="entry name" value="Oxid_FAD_bind_N"/>
</dbReference>
<keyword evidence="2" id="KW-0274">FAD</keyword>
<dbReference type="Proteomes" id="UP000603227">
    <property type="component" value="Unassembled WGS sequence"/>
</dbReference>
<dbReference type="Gene3D" id="1.10.45.10">
    <property type="entry name" value="Vanillyl-alcohol Oxidase, Chain A, domain 4"/>
    <property type="match status" value="1"/>
</dbReference>
<dbReference type="InterPro" id="IPR016164">
    <property type="entry name" value="FAD-linked_Oxase-like_C"/>
</dbReference>
<dbReference type="RefSeq" id="WP_189786269.1">
    <property type="nucleotide sequence ID" value="NZ_BNAT01000030.1"/>
</dbReference>
<reference evidence="5" key="1">
    <citation type="journal article" date="2014" name="Int. J. Syst. Evol. Microbiol.">
        <title>Complete genome sequence of Corynebacterium casei LMG S-19264T (=DSM 44701T), isolated from a smear-ripened cheese.</title>
        <authorList>
            <consortium name="US DOE Joint Genome Institute (JGI-PGF)"/>
            <person name="Walter F."/>
            <person name="Albersmeier A."/>
            <person name="Kalinowski J."/>
            <person name="Ruckert C."/>
        </authorList>
    </citation>
    <scope>NUCLEOTIDE SEQUENCE</scope>
    <source>
        <strain evidence="5">CGMCC 4.7403</strain>
    </source>
</reference>
<name>A0A918ZFK7_9ACTN</name>
<dbReference type="SUPFAM" id="SSF55103">
    <property type="entry name" value="FAD-linked oxidases, C-terminal domain"/>
    <property type="match status" value="1"/>
</dbReference>
<proteinExistence type="predicted"/>
<evidence type="ECO:0000259" key="4">
    <source>
        <dbReference type="PROSITE" id="PS51387"/>
    </source>
</evidence>
<dbReference type="InterPro" id="IPR036318">
    <property type="entry name" value="FAD-bd_PCMH-like_sf"/>
</dbReference>
<comment type="caution">
    <text evidence="5">The sequence shown here is derived from an EMBL/GenBank/DDBJ whole genome shotgun (WGS) entry which is preliminary data.</text>
</comment>
<keyword evidence="1" id="KW-0285">Flavoprotein</keyword>
<dbReference type="GO" id="GO:0071949">
    <property type="term" value="F:FAD binding"/>
    <property type="evidence" value="ECO:0007669"/>
    <property type="project" value="InterPro"/>
</dbReference>
<gene>
    <name evidence="5" type="ORF">GCM10017771_67870</name>
</gene>
<sequence length="505" mass="55390">MTTVPDGTTLAALDKALAAFTAELGDAAVISEPSALREFRDPYTYRESDEFDASAALLPTSTEQVQAVVRIANEHGVPLSTFSQGRNNTYGGPAPRLRGSVLVNLRQMNKILEINHDLAYAVVQPGVRWQDLFDGLQKDGGDLWTSIPDLGWGSVIGNSLEYGIGYTPFGDHARNLCGLEVVLPDGSLLRTGMGAMEGNPARYTYPHSYGPSFGGLFQQSNLGIVTSAGWSLMRRPETYAACWARFHGYETLGKVVDALRGLMLDRTIENLPMLNRGVEIDESGNFFLDPDSDGWSARFALYGRTAMVDAQFAVIEETLRAIPGVEVVRRTFDATDLAGPANHDEGVQRGIPDMDLLDPKMLPYGEVTGHLDFSPVGPCQGDAVVRAEKLIRSLYARHGHTYVNGLYLTPRSALHISTTFFDPRDEEQTRGVYEGYTDLVKELAAIGYAPYRTNLQHMDLVAEQFAFGDHAQRRLAETIKDAMDPNGILAPGKSGIWPSRLRDRA</sequence>
<dbReference type="InterPro" id="IPR016166">
    <property type="entry name" value="FAD-bd_PCMH"/>
</dbReference>
<dbReference type="AlphaFoldDB" id="A0A918ZFK7"/>
<organism evidence="5 6">
    <name type="scientific">Streptomyces capitiformicae</name>
    <dbReference type="NCBI Taxonomy" id="2014920"/>
    <lineage>
        <taxon>Bacteria</taxon>
        <taxon>Bacillati</taxon>
        <taxon>Actinomycetota</taxon>
        <taxon>Actinomycetes</taxon>
        <taxon>Kitasatosporales</taxon>
        <taxon>Streptomycetaceae</taxon>
        <taxon>Streptomyces</taxon>
    </lineage>
</organism>
<protein>
    <submittedName>
        <fullName evidence="5">4-cresol dehydrogenase</fullName>
    </submittedName>
</protein>
<dbReference type="PANTHER" id="PTHR11748">
    <property type="entry name" value="D-LACTATE DEHYDROGENASE"/>
    <property type="match status" value="1"/>
</dbReference>
<evidence type="ECO:0000256" key="2">
    <source>
        <dbReference type="ARBA" id="ARBA00022827"/>
    </source>
</evidence>
<dbReference type="InterPro" id="IPR016170">
    <property type="entry name" value="Cytok_DH_C_sf"/>
</dbReference>
<reference evidence="5" key="2">
    <citation type="submission" date="2020-09" db="EMBL/GenBank/DDBJ databases">
        <authorList>
            <person name="Sun Q."/>
            <person name="Zhou Y."/>
        </authorList>
    </citation>
    <scope>NUCLEOTIDE SEQUENCE</scope>
    <source>
        <strain evidence="5">CGMCC 4.7403</strain>
    </source>
</reference>
<dbReference type="Gene3D" id="3.40.462.10">
    <property type="entry name" value="FAD-linked oxidases, C-terminal domain"/>
    <property type="match status" value="1"/>
</dbReference>
<dbReference type="GO" id="GO:1903457">
    <property type="term" value="P:lactate catabolic process"/>
    <property type="evidence" value="ECO:0007669"/>
    <property type="project" value="TreeGrafter"/>
</dbReference>
<dbReference type="InterPro" id="IPR016167">
    <property type="entry name" value="FAD-bd_PCMH_sub1"/>
</dbReference>
<dbReference type="PANTHER" id="PTHR11748:SF114">
    <property type="entry name" value="ARYL-ALCOHOL OXIDASE VANILLYL-ALCOHOL OXIDASE (AFU_ORTHOLOGUE AFUA_3G09500)-RELATED"/>
    <property type="match status" value="1"/>
</dbReference>
<dbReference type="Gene3D" id="3.30.465.10">
    <property type="match status" value="1"/>
</dbReference>
<evidence type="ECO:0000313" key="6">
    <source>
        <dbReference type="Proteomes" id="UP000603227"/>
    </source>
</evidence>
<feature type="domain" description="FAD-binding PCMH-type" evidence="4">
    <location>
        <begin position="48"/>
        <end position="235"/>
    </location>
</feature>
<dbReference type="PROSITE" id="PS51387">
    <property type="entry name" value="FAD_PCMH"/>
    <property type="match status" value="1"/>
</dbReference>
<evidence type="ECO:0000256" key="1">
    <source>
        <dbReference type="ARBA" id="ARBA00022630"/>
    </source>
</evidence>
<dbReference type="EMBL" id="BNAT01000030">
    <property type="protein sequence ID" value="GHE46961.1"/>
    <property type="molecule type" value="Genomic_DNA"/>
</dbReference>
<dbReference type="InterPro" id="IPR016171">
    <property type="entry name" value="Vanillyl_alc_oxidase_C-sub2"/>
</dbReference>
<dbReference type="Gene3D" id="3.30.43.10">
    <property type="entry name" value="Uridine Diphospho-n-acetylenolpyruvylglucosamine Reductase, domain 2"/>
    <property type="match status" value="1"/>
</dbReference>
<keyword evidence="6" id="KW-1185">Reference proteome</keyword>
<evidence type="ECO:0000256" key="3">
    <source>
        <dbReference type="ARBA" id="ARBA00023002"/>
    </source>
</evidence>
<dbReference type="GO" id="GO:0008720">
    <property type="term" value="F:D-lactate dehydrogenase (NAD+) activity"/>
    <property type="evidence" value="ECO:0007669"/>
    <property type="project" value="TreeGrafter"/>
</dbReference>
<dbReference type="SUPFAM" id="SSF56176">
    <property type="entry name" value="FAD-binding/transporter-associated domain-like"/>
    <property type="match status" value="1"/>
</dbReference>
<dbReference type="Pfam" id="PF01565">
    <property type="entry name" value="FAD_binding_4"/>
    <property type="match status" value="1"/>
</dbReference>
<evidence type="ECO:0000313" key="5">
    <source>
        <dbReference type="EMBL" id="GHE46961.1"/>
    </source>
</evidence>
<dbReference type="GO" id="GO:0004458">
    <property type="term" value="F:D-lactate dehydrogenase (cytochrome) activity"/>
    <property type="evidence" value="ECO:0007669"/>
    <property type="project" value="TreeGrafter"/>
</dbReference>
<accession>A0A918ZFK7</accession>